<dbReference type="OrthoDB" id="308210at2759"/>
<protein>
    <submittedName>
        <fullName evidence="3">Uncharacterized protein</fullName>
    </submittedName>
</protein>
<dbReference type="Pfam" id="PF13879">
    <property type="entry name" value="Hmw_CFAP97"/>
    <property type="match status" value="1"/>
</dbReference>
<dbReference type="KEGG" id="tet:TTHERM_00189160"/>
<dbReference type="eggNOG" id="ENOG502SYH9">
    <property type="taxonomic scope" value="Eukaryota"/>
</dbReference>
<comment type="similarity">
    <text evidence="1">Belongs to the CFAP97 family.</text>
</comment>
<evidence type="ECO:0000313" key="4">
    <source>
        <dbReference type="Proteomes" id="UP000009168"/>
    </source>
</evidence>
<sequence length="295" mass="34239">MRTQVVNLWNFNNVQTADKEAQIKYAYSKHQQQLKQLNSSKKTTFDTEAPYQKKKRNVAYSKPNKERQFIIEQENGALIHKMIDVKKKDGEYSKKLLIKSIQSSTAPKSLFLPLKQATEKKVNSENIAMTMRLRNANSTINFKTFDKDFAQNIKYKSNITNRSRRIYNCFLLNGSQTSMLGKSSLSSSLYQQTGNIRHVSQDDKSKFINAYNLVDSPPKQNKKSKKQEQNEPNQHAEQQPIQDKKQENQSQEDQIEEQIVQNQQPSNDQNTNQQDQQKQNEGGQNNNQTSEQQQK</sequence>
<feature type="compositionally biased region" description="Low complexity" evidence="2">
    <location>
        <begin position="261"/>
        <end position="295"/>
    </location>
</feature>
<evidence type="ECO:0000256" key="2">
    <source>
        <dbReference type="SAM" id="MobiDB-lite"/>
    </source>
</evidence>
<keyword evidence="4" id="KW-1185">Reference proteome</keyword>
<gene>
    <name evidence="3" type="ORF">TTHERM_00189160</name>
</gene>
<dbReference type="InParanoid" id="I7M1H3"/>
<feature type="region of interest" description="Disordered" evidence="2">
    <location>
        <begin position="211"/>
        <end position="295"/>
    </location>
</feature>
<evidence type="ECO:0000313" key="3">
    <source>
        <dbReference type="EMBL" id="EAR96347.2"/>
    </source>
</evidence>
<dbReference type="InterPro" id="IPR029488">
    <property type="entry name" value="Hmw/CFAP97"/>
</dbReference>
<dbReference type="EMBL" id="GG662693">
    <property type="protein sequence ID" value="EAR96347.2"/>
    <property type="molecule type" value="Genomic_DNA"/>
</dbReference>
<dbReference type="RefSeq" id="XP_001016592.2">
    <property type="nucleotide sequence ID" value="XM_001016592.2"/>
</dbReference>
<reference evidence="4" key="1">
    <citation type="journal article" date="2006" name="PLoS Biol.">
        <title>Macronuclear genome sequence of the ciliate Tetrahymena thermophila, a model eukaryote.</title>
        <authorList>
            <person name="Eisen J.A."/>
            <person name="Coyne R.S."/>
            <person name="Wu M."/>
            <person name="Wu D."/>
            <person name="Thiagarajan M."/>
            <person name="Wortman J.R."/>
            <person name="Badger J.H."/>
            <person name="Ren Q."/>
            <person name="Amedeo P."/>
            <person name="Jones K.M."/>
            <person name="Tallon L.J."/>
            <person name="Delcher A.L."/>
            <person name="Salzberg S.L."/>
            <person name="Silva J.C."/>
            <person name="Haas B.J."/>
            <person name="Majoros W.H."/>
            <person name="Farzad M."/>
            <person name="Carlton J.M."/>
            <person name="Smith R.K. Jr."/>
            <person name="Garg J."/>
            <person name="Pearlman R.E."/>
            <person name="Karrer K.M."/>
            <person name="Sun L."/>
            <person name="Manning G."/>
            <person name="Elde N.C."/>
            <person name="Turkewitz A.P."/>
            <person name="Asai D.J."/>
            <person name="Wilkes D.E."/>
            <person name="Wang Y."/>
            <person name="Cai H."/>
            <person name="Collins K."/>
            <person name="Stewart B.A."/>
            <person name="Lee S.R."/>
            <person name="Wilamowska K."/>
            <person name="Weinberg Z."/>
            <person name="Ruzzo W.L."/>
            <person name="Wloga D."/>
            <person name="Gaertig J."/>
            <person name="Frankel J."/>
            <person name="Tsao C.-C."/>
            <person name="Gorovsky M.A."/>
            <person name="Keeling P.J."/>
            <person name="Waller R.F."/>
            <person name="Patron N.J."/>
            <person name="Cherry J.M."/>
            <person name="Stover N.A."/>
            <person name="Krieger C.J."/>
            <person name="del Toro C."/>
            <person name="Ryder H.F."/>
            <person name="Williamson S.C."/>
            <person name="Barbeau R.A."/>
            <person name="Hamilton E.P."/>
            <person name="Orias E."/>
        </authorList>
    </citation>
    <scope>NUCLEOTIDE SEQUENCE [LARGE SCALE GENOMIC DNA]</scope>
    <source>
        <strain evidence="4">SB210</strain>
    </source>
</reference>
<organism evidence="3 4">
    <name type="scientific">Tetrahymena thermophila (strain SB210)</name>
    <dbReference type="NCBI Taxonomy" id="312017"/>
    <lineage>
        <taxon>Eukaryota</taxon>
        <taxon>Sar</taxon>
        <taxon>Alveolata</taxon>
        <taxon>Ciliophora</taxon>
        <taxon>Intramacronucleata</taxon>
        <taxon>Oligohymenophorea</taxon>
        <taxon>Hymenostomatida</taxon>
        <taxon>Tetrahymenina</taxon>
        <taxon>Tetrahymenidae</taxon>
        <taxon>Tetrahymena</taxon>
    </lineage>
</organism>
<dbReference type="InterPro" id="IPR038791">
    <property type="entry name" value="Cfap97/Hemingway"/>
</dbReference>
<accession>I7M1H3</accession>
<dbReference type="Proteomes" id="UP000009168">
    <property type="component" value="Unassembled WGS sequence"/>
</dbReference>
<name>I7M1H3_TETTS</name>
<dbReference type="PANTHER" id="PTHR23035">
    <property type="entry name" value="CILIA- AND FLAGELLA-ASSOCIATED PROTEIN 97-RELATED"/>
    <property type="match status" value="1"/>
</dbReference>
<evidence type="ECO:0000256" key="1">
    <source>
        <dbReference type="ARBA" id="ARBA00008315"/>
    </source>
</evidence>
<proteinExistence type="inferred from homology"/>
<dbReference type="AlphaFoldDB" id="I7M1H3"/>
<dbReference type="PANTHER" id="PTHR23035:SF2">
    <property type="entry name" value="KIAA1430 HOMOLOGUE"/>
    <property type="match status" value="1"/>
</dbReference>
<dbReference type="GeneID" id="7830851"/>